<dbReference type="AlphaFoldDB" id="A0A1E3XKT9"/>
<organism evidence="1 2">
    <name type="scientific">Pasteurella multocida</name>
    <dbReference type="NCBI Taxonomy" id="747"/>
    <lineage>
        <taxon>Bacteria</taxon>
        <taxon>Pseudomonadati</taxon>
        <taxon>Pseudomonadota</taxon>
        <taxon>Gammaproteobacteria</taxon>
        <taxon>Pasteurellales</taxon>
        <taxon>Pasteurellaceae</taxon>
        <taxon>Pasteurella</taxon>
    </lineage>
</organism>
<protein>
    <submittedName>
        <fullName evidence="1">Uncharacterized protein</fullName>
    </submittedName>
</protein>
<evidence type="ECO:0000313" key="2">
    <source>
        <dbReference type="Proteomes" id="UP000540079"/>
    </source>
</evidence>
<dbReference type="KEGG" id="pmul:DR93_1393"/>
<name>A0A1E3XKT9_PASMD</name>
<reference evidence="1 2" key="1">
    <citation type="journal article" date="2018" name="Front. Microbiol.">
        <title>Genetic and Phylogenetic Characteristics of Pasteurella multocida Isolates From Different Host Species.</title>
        <authorList>
            <person name="Peng Z."/>
            <person name="Liang W."/>
            <person name="Wang F."/>
            <person name="Xu Z."/>
            <person name="Xie Z."/>
            <person name="Lian Z."/>
            <person name="Hua L."/>
            <person name="Zhou R."/>
            <person name="Chen H."/>
            <person name="Wu B."/>
        </authorList>
    </citation>
    <scope>NUCLEOTIDE SEQUENCE [LARGE SCALE GENOMIC DNA]</scope>
    <source>
        <strain evidence="1 2">HNA06</strain>
    </source>
</reference>
<evidence type="ECO:0000313" key="1">
    <source>
        <dbReference type="EMBL" id="NNI77955.1"/>
    </source>
</evidence>
<sequence length="73" mass="8394">MGKETIKQINRNNKDLFYRYCLMFVLQAKDPATIANALINGIDYFEVIKNSNNNDTFKAILKEHQNAGKNAEK</sequence>
<proteinExistence type="predicted"/>
<dbReference type="Proteomes" id="UP000540079">
    <property type="component" value="Unassembled WGS sequence"/>
</dbReference>
<gene>
    <name evidence="1" type="ORF">C2800_00680</name>
</gene>
<accession>A0A1E3XKT9</accession>
<dbReference type="RefSeq" id="WP_005755632.1">
    <property type="nucleotide sequence ID" value="NZ_CP008918.1"/>
</dbReference>
<dbReference type="EMBL" id="PPVL01000001">
    <property type="protein sequence ID" value="NNI77955.1"/>
    <property type="molecule type" value="Genomic_DNA"/>
</dbReference>
<comment type="caution">
    <text evidence="1">The sequence shown here is derived from an EMBL/GenBank/DDBJ whole genome shotgun (WGS) entry which is preliminary data.</text>
</comment>